<name>B4D501_9BACT</name>
<protein>
    <recommendedName>
        <fullName evidence="3">Addiction module component, TIGR02574 family</fullName>
    </recommendedName>
</protein>
<dbReference type="Pfam" id="PF09720">
    <property type="entry name" value="Unstab_antitox"/>
    <property type="match status" value="1"/>
</dbReference>
<comment type="caution">
    <text evidence="1">The sequence shown here is derived from an EMBL/GenBank/DDBJ whole genome shotgun (WGS) entry which is preliminary data.</text>
</comment>
<evidence type="ECO:0008006" key="3">
    <source>
        <dbReference type="Google" id="ProtNLM"/>
    </source>
</evidence>
<dbReference type="EMBL" id="ABVL01000012">
    <property type="protein sequence ID" value="EDY18604.1"/>
    <property type="molecule type" value="Genomic_DNA"/>
</dbReference>
<evidence type="ECO:0000313" key="1">
    <source>
        <dbReference type="EMBL" id="EDY18604.1"/>
    </source>
</evidence>
<accession>B4D501</accession>
<organism evidence="1 2">
    <name type="scientific">Chthoniobacter flavus Ellin428</name>
    <dbReference type="NCBI Taxonomy" id="497964"/>
    <lineage>
        <taxon>Bacteria</taxon>
        <taxon>Pseudomonadati</taxon>
        <taxon>Verrucomicrobiota</taxon>
        <taxon>Spartobacteria</taxon>
        <taxon>Chthoniobacterales</taxon>
        <taxon>Chthoniobacteraceae</taxon>
        <taxon>Chthoniobacter</taxon>
    </lineage>
</organism>
<dbReference type="AlphaFoldDB" id="B4D501"/>
<keyword evidence="2" id="KW-1185">Reference proteome</keyword>
<dbReference type="RefSeq" id="WP_006981314.1">
    <property type="nucleotide sequence ID" value="NZ_ABVL01000012.1"/>
</dbReference>
<dbReference type="InParanoid" id="B4D501"/>
<dbReference type="Proteomes" id="UP000005824">
    <property type="component" value="Unassembled WGS sequence"/>
</dbReference>
<dbReference type="STRING" id="497964.CfE428DRAFT_3989"/>
<gene>
    <name evidence="1" type="ORF">CfE428DRAFT_3989</name>
</gene>
<proteinExistence type="predicted"/>
<dbReference type="InterPro" id="IPR013406">
    <property type="entry name" value="CHP02574_addiction_mod"/>
</dbReference>
<reference evidence="1 2" key="1">
    <citation type="journal article" date="2011" name="J. Bacteriol.">
        <title>Genome sequence of Chthoniobacter flavus Ellin428, an aerobic heterotrophic soil bacterium.</title>
        <authorList>
            <person name="Kant R."/>
            <person name="van Passel M.W."/>
            <person name="Palva A."/>
            <person name="Lucas S."/>
            <person name="Lapidus A."/>
            <person name="Glavina Del Rio T."/>
            <person name="Dalin E."/>
            <person name="Tice H."/>
            <person name="Bruce D."/>
            <person name="Goodwin L."/>
            <person name="Pitluck S."/>
            <person name="Larimer F.W."/>
            <person name="Land M.L."/>
            <person name="Hauser L."/>
            <person name="Sangwan P."/>
            <person name="de Vos W.M."/>
            <person name="Janssen P.H."/>
            <person name="Smidt H."/>
        </authorList>
    </citation>
    <scope>NUCLEOTIDE SEQUENCE [LARGE SCALE GENOMIC DNA]</scope>
    <source>
        <strain evidence="1 2">Ellin428</strain>
    </source>
</reference>
<sequence>MIIERIPEILRLTQAEQMELCYELVELAARGDTWEDLSPEVVAALDQQREEYRRDPSRGRTWEQVKAKIAAGEWRQWQK</sequence>
<evidence type="ECO:0000313" key="2">
    <source>
        <dbReference type="Proteomes" id="UP000005824"/>
    </source>
</evidence>